<organism evidence="2">
    <name type="scientific">Oryza punctata</name>
    <name type="common">Red rice</name>
    <dbReference type="NCBI Taxonomy" id="4537"/>
    <lineage>
        <taxon>Eukaryota</taxon>
        <taxon>Viridiplantae</taxon>
        <taxon>Streptophyta</taxon>
        <taxon>Embryophyta</taxon>
        <taxon>Tracheophyta</taxon>
        <taxon>Spermatophyta</taxon>
        <taxon>Magnoliopsida</taxon>
        <taxon>Liliopsida</taxon>
        <taxon>Poales</taxon>
        <taxon>Poaceae</taxon>
        <taxon>BOP clade</taxon>
        <taxon>Oryzoideae</taxon>
        <taxon>Oryzeae</taxon>
        <taxon>Oryzinae</taxon>
        <taxon>Oryza</taxon>
    </lineage>
</organism>
<dbReference type="HOGENOM" id="CLU_1799583_0_0_1"/>
<feature type="compositionally biased region" description="Basic and acidic residues" evidence="1">
    <location>
        <begin position="48"/>
        <end position="58"/>
    </location>
</feature>
<feature type="compositionally biased region" description="Low complexity" evidence="1">
    <location>
        <begin position="103"/>
        <end position="144"/>
    </location>
</feature>
<protein>
    <submittedName>
        <fullName evidence="2">Uncharacterized protein</fullName>
    </submittedName>
</protein>
<dbReference type="EnsemblPlants" id="OPUNC12G13970.1">
    <property type="protein sequence ID" value="OPUNC12G13970.1"/>
    <property type="gene ID" value="OPUNC12G13970"/>
</dbReference>
<evidence type="ECO:0000313" key="2">
    <source>
        <dbReference type="EnsemblPlants" id="OPUNC12G13970.1"/>
    </source>
</evidence>
<keyword evidence="3" id="KW-1185">Reference proteome</keyword>
<evidence type="ECO:0000256" key="1">
    <source>
        <dbReference type="SAM" id="MobiDB-lite"/>
    </source>
</evidence>
<reference evidence="2" key="2">
    <citation type="submission" date="2018-05" db="EMBL/GenBank/DDBJ databases">
        <title>OpunRS2 (Oryza punctata Reference Sequence Version 2).</title>
        <authorList>
            <person name="Zhang J."/>
            <person name="Kudrna D."/>
            <person name="Lee S."/>
            <person name="Talag J."/>
            <person name="Welchert J."/>
            <person name="Wing R.A."/>
        </authorList>
    </citation>
    <scope>NUCLEOTIDE SEQUENCE [LARGE SCALE GENOMIC DNA]</scope>
</reference>
<dbReference type="Gramene" id="OPUNC12G13970.1">
    <property type="protein sequence ID" value="OPUNC12G13970.1"/>
    <property type="gene ID" value="OPUNC12G13970"/>
</dbReference>
<dbReference type="Proteomes" id="UP000026962">
    <property type="component" value="Chromosome 12"/>
</dbReference>
<reference evidence="2" key="1">
    <citation type="submission" date="2015-04" db="UniProtKB">
        <authorList>
            <consortium name="EnsemblPlants"/>
        </authorList>
    </citation>
    <scope>IDENTIFICATION</scope>
</reference>
<evidence type="ECO:0000313" key="3">
    <source>
        <dbReference type="Proteomes" id="UP000026962"/>
    </source>
</evidence>
<dbReference type="AlphaFoldDB" id="A0A0E0MNH4"/>
<name>A0A0E0MNH4_ORYPU</name>
<accession>A0A0E0MNH4</accession>
<proteinExistence type="predicted"/>
<sequence length="144" mass="15650">MVCMGLGSTLFSCTIVFCNSRIFARVFSKFSLIFLLNINGKSLSTPSRRFEGPVDHARPTHRNPSDFPSRRRERSSPGGRLRRGGQTRRAAGRQRLRERWEARPPAAEEGSARGPSTTCTAARRSTSSPASPSSPPSSASPGTS</sequence>
<feature type="compositionally biased region" description="Basic residues" evidence="1">
    <location>
        <begin position="80"/>
        <end position="94"/>
    </location>
</feature>
<feature type="region of interest" description="Disordered" evidence="1">
    <location>
        <begin position="42"/>
        <end position="144"/>
    </location>
</feature>